<feature type="region of interest" description="Disordered" evidence="1">
    <location>
        <begin position="63"/>
        <end position="94"/>
    </location>
</feature>
<dbReference type="Proteomes" id="UP000299102">
    <property type="component" value="Unassembled WGS sequence"/>
</dbReference>
<organism evidence="2 3">
    <name type="scientific">Eumeta variegata</name>
    <name type="common">Bagworm moth</name>
    <name type="synonym">Eumeta japonica</name>
    <dbReference type="NCBI Taxonomy" id="151549"/>
    <lineage>
        <taxon>Eukaryota</taxon>
        <taxon>Metazoa</taxon>
        <taxon>Ecdysozoa</taxon>
        <taxon>Arthropoda</taxon>
        <taxon>Hexapoda</taxon>
        <taxon>Insecta</taxon>
        <taxon>Pterygota</taxon>
        <taxon>Neoptera</taxon>
        <taxon>Endopterygota</taxon>
        <taxon>Lepidoptera</taxon>
        <taxon>Glossata</taxon>
        <taxon>Ditrysia</taxon>
        <taxon>Tineoidea</taxon>
        <taxon>Psychidae</taxon>
        <taxon>Oiketicinae</taxon>
        <taxon>Eumeta</taxon>
    </lineage>
</organism>
<gene>
    <name evidence="2" type="ORF">EVAR_100723_1</name>
</gene>
<sequence length="94" mass="10045">MPPANELALGVAISNGLDNTIGRPRARGRRHRDATRSDLAIADSISFETKQYSCITLLKSKRPGADTAATGRRPPHNGPIATPGVTGCRRLQRA</sequence>
<proteinExistence type="predicted"/>
<dbReference type="EMBL" id="BGZK01002282">
    <property type="protein sequence ID" value="GBP92543.1"/>
    <property type="molecule type" value="Genomic_DNA"/>
</dbReference>
<protein>
    <submittedName>
        <fullName evidence="2">Uncharacterized protein</fullName>
    </submittedName>
</protein>
<keyword evidence="3" id="KW-1185">Reference proteome</keyword>
<evidence type="ECO:0000256" key="1">
    <source>
        <dbReference type="SAM" id="MobiDB-lite"/>
    </source>
</evidence>
<evidence type="ECO:0000313" key="2">
    <source>
        <dbReference type="EMBL" id="GBP92543.1"/>
    </source>
</evidence>
<evidence type="ECO:0000313" key="3">
    <source>
        <dbReference type="Proteomes" id="UP000299102"/>
    </source>
</evidence>
<name>A0A4C2A071_EUMVA</name>
<accession>A0A4C2A071</accession>
<dbReference type="AlphaFoldDB" id="A0A4C2A071"/>
<reference evidence="2 3" key="1">
    <citation type="journal article" date="2019" name="Commun. Biol.">
        <title>The bagworm genome reveals a unique fibroin gene that provides high tensile strength.</title>
        <authorList>
            <person name="Kono N."/>
            <person name="Nakamura H."/>
            <person name="Ohtoshi R."/>
            <person name="Tomita M."/>
            <person name="Numata K."/>
            <person name="Arakawa K."/>
        </authorList>
    </citation>
    <scope>NUCLEOTIDE SEQUENCE [LARGE SCALE GENOMIC DNA]</scope>
</reference>
<comment type="caution">
    <text evidence="2">The sequence shown here is derived from an EMBL/GenBank/DDBJ whole genome shotgun (WGS) entry which is preliminary data.</text>
</comment>